<gene>
    <name evidence="1" type="ORF">JJB79_16620</name>
</gene>
<evidence type="ECO:0000313" key="2">
    <source>
        <dbReference type="Proteomes" id="UP000809137"/>
    </source>
</evidence>
<protein>
    <submittedName>
        <fullName evidence="1">Tail assembly chaperone</fullName>
    </submittedName>
</protein>
<evidence type="ECO:0000313" key="1">
    <source>
        <dbReference type="EMBL" id="MBM0749015.1"/>
    </source>
</evidence>
<keyword evidence="2" id="KW-1185">Reference proteome</keyword>
<dbReference type="InterPro" id="IPR003458">
    <property type="entry name" value="Phage_T4_Gp38_tail_assem"/>
</dbReference>
<sequence>MKKVTFKNGLATANGVVTAYNAHPSTGLYAGSTTEKVTKGVGLPAFCTIQAPPAILPDELKIARFSGDGWEIIDDFRGLKAYQKSTRYVLEVTEVGPLDDSMTLEAPATEHDVWSGSAWVTDSAAAEAAAREAAEKLRADKLAEVHSATQLWQTQLLLNMISDASKAKLIEWMAYAELLQNIDISAGAAVAWPDKPSV</sequence>
<name>A0ABS1ZAN9_9GAMM</name>
<organism evidence="1 2">
    <name type="scientific">Pantoea eucrina</name>
    <dbReference type="NCBI Taxonomy" id="472693"/>
    <lineage>
        <taxon>Bacteria</taxon>
        <taxon>Pseudomonadati</taxon>
        <taxon>Pseudomonadota</taxon>
        <taxon>Gammaproteobacteria</taxon>
        <taxon>Enterobacterales</taxon>
        <taxon>Erwiniaceae</taxon>
        <taxon>Pantoea</taxon>
    </lineage>
</organism>
<proteinExistence type="predicted"/>
<reference evidence="1 2" key="1">
    <citation type="submission" date="2021-01" db="EMBL/GenBank/DDBJ databases">
        <title>Complete genome sequence of Pantoea eucrina OB49, a heavy metal tolerant bacterium with PGPR potential isolated from wheat in Algeria.</title>
        <authorList>
            <person name="Lekired A."/>
            <person name="Ouzari I.H."/>
        </authorList>
    </citation>
    <scope>NUCLEOTIDE SEQUENCE [LARGE SCALE GENOMIC DNA]</scope>
    <source>
        <strain evidence="1 2">OB49</strain>
    </source>
</reference>
<dbReference type="Pfam" id="PF02413">
    <property type="entry name" value="Caudo_TAP"/>
    <property type="match status" value="1"/>
</dbReference>
<dbReference type="RefSeq" id="WP_052246524.1">
    <property type="nucleotide sequence ID" value="NZ_JAFCXS010000015.1"/>
</dbReference>
<dbReference type="Proteomes" id="UP000809137">
    <property type="component" value="Unassembled WGS sequence"/>
</dbReference>
<dbReference type="EMBL" id="JAFCXS010000015">
    <property type="protein sequence ID" value="MBM0749015.1"/>
    <property type="molecule type" value="Genomic_DNA"/>
</dbReference>
<comment type="caution">
    <text evidence="1">The sequence shown here is derived from an EMBL/GenBank/DDBJ whole genome shotgun (WGS) entry which is preliminary data.</text>
</comment>
<accession>A0ABS1ZAN9</accession>